<reference evidence="6 7" key="1">
    <citation type="submission" date="2023-05" db="EMBL/GenBank/DDBJ databases">
        <title>Rombocin, a short stable natural nisin variant, displays selective antimicrobial activity against Listeria monocytogenes and employs dual mode of action to kill target bacterial strains.</title>
        <authorList>
            <person name="Wambui J."/>
            <person name="Stephan R."/>
            <person name="Kuipers O.P."/>
        </authorList>
    </citation>
    <scope>NUCLEOTIDE SEQUENCE [LARGE SCALE GENOMIC DNA]</scope>
    <source>
        <strain evidence="6 7">RC002</strain>
    </source>
</reference>
<dbReference type="Proteomes" id="UP001301012">
    <property type="component" value="Unassembled WGS sequence"/>
</dbReference>
<dbReference type="Gene3D" id="1.10.1660.10">
    <property type="match status" value="1"/>
</dbReference>
<comment type="caution">
    <text evidence="6">The sequence shown here is derived from an EMBL/GenBank/DDBJ whole genome shotgun (WGS) entry which is preliminary data.</text>
</comment>
<gene>
    <name evidence="6" type="ORF">QOZ84_00685</name>
</gene>
<dbReference type="SMART" id="SM00422">
    <property type="entry name" value="HTH_MERR"/>
    <property type="match status" value="1"/>
</dbReference>
<keyword evidence="1" id="KW-0678">Repressor</keyword>
<dbReference type="CDD" id="cd01107">
    <property type="entry name" value="HTH_BmrR"/>
    <property type="match status" value="1"/>
</dbReference>
<feature type="domain" description="HTH merR-type" evidence="5">
    <location>
        <begin position="4"/>
        <end position="74"/>
    </location>
</feature>
<dbReference type="PANTHER" id="PTHR30204">
    <property type="entry name" value="REDOX-CYCLING DRUG-SENSING TRANSCRIPTIONAL ACTIVATOR SOXR"/>
    <property type="match status" value="1"/>
</dbReference>
<keyword evidence="4" id="KW-0804">Transcription</keyword>
<dbReference type="PANTHER" id="PTHR30204:SF69">
    <property type="entry name" value="MERR-FAMILY TRANSCRIPTIONAL REGULATOR"/>
    <property type="match status" value="1"/>
</dbReference>
<dbReference type="SUPFAM" id="SSF46955">
    <property type="entry name" value="Putative DNA-binding domain"/>
    <property type="match status" value="1"/>
</dbReference>
<evidence type="ECO:0000256" key="2">
    <source>
        <dbReference type="ARBA" id="ARBA00023015"/>
    </source>
</evidence>
<accession>A0ABT7E556</accession>
<evidence type="ECO:0000256" key="3">
    <source>
        <dbReference type="ARBA" id="ARBA00023125"/>
    </source>
</evidence>
<dbReference type="InterPro" id="IPR000551">
    <property type="entry name" value="MerR-type_HTH_dom"/>
</dbReference>
<organism evidence="6 7">
    <name type="scientific">Romboutsia sedimentorum</name>
    <dbReference type="NCBI Taxonomy" id="1368474"/>
    <lineage>
        <taxon>Bacteria</taxon>
        <taxon>Bacillati</taxon>
        <taxon>Bacillota</taxon>
        <taxon>Clostridia</taxon>
        <taxon>Peptostreptococcales</taxon>
        <taxon>Peptostreptococcaceae</taxon>
        <taxon>Romboutsia</taxon>
    </lineage>
</organism>
<evidence type="ECO:0000313" key="6">
    <source>
        <dbReference type="EMBL" id="MDK2562046.1"/>
    </source>
</evidence>
<evidence type="ECO:0000256" key="1">
    <source>
        <dbReference type="ARBA" id="ARBA00022491"/>
    </source>
</evidence>
<dbReference type="InterPro" id="IPR047057">
    <property type="entry name" value="MerR_fam"/>
</dbReference>
<dbReference type="PROSITE" id="PS50937">
    <property type="entry name" value="HTH_MERR_2"/>
    <property type="match status" value="1"/>
</dbReference>
<keyword evidence="7" id="KW-1185">Reference proteome</keyword>
<dbReference type="RefSeq" id="WP_284131034.1">
    <property type="nucleotide sequence ID" value="NZ_JASKYM010000001.1"/>
</dbReference>
<dbReference type="SUPFAM" id="SSF55136">
    <property type="entry name" value="Probable bacterial effector-binding domain"/>
    <property type="match status" value="1"/>
</dbReference>
<evidence type="ECO:0000313" key="7">
    <source>
        <dbReference type="Proteomes" id="UP001301012"/>
    </source>
</evidence>
<evidence type="ECO:0000259" key="5">
    <source>
        <dbReference type="PROSITE" id="PS50937"/>
    </source>
</evidence>
<keyword evidence="2" id="KW-0805">Transcription regulation</keyword>
<protein>
    <submittedName>
        <fullName evidence="6">Helix-turn-helix domain-containing protein</fullName>
    </submittedName>
</protein>
<dbReference type="EMBL" id="JASKYM010000001">
    <property type="protein sequence ID" value="MDK2562046.1"/>
    <property type="molecule type" value="Genomic_DNA"/>
</dbReference>
<dbReference type="InterPro" id="IPR011256">
    <property type="entry name" value="Reg_factor_effector_dom_sf"/>
</dbReference>
<dbReference type="InterPro" id="IPR009061">
    <property type="entry name" value="DNA-bd_dom_put_sf"/>
</dbReference>
<evidence type="ECO:0000256" key="4">
    <source>
        <dbReference type="ARBA" id="ARBA00023163"/>
    </source>
</evidence>
<keyword evidence="3" id="KW-0238">DNA-binding</keyword>
<proteinExistence type="predicted"/>
<sequence>MKNLYSIGEVSKIKEITIKSLRYYHKMGILIPKYIDNTTGYRYYSIDQFVYIDIIKACRTLGSSILEVQEIFKERDTDKLIEFLQLKRSEAEANINKMKEIINDIDTLDTSVKKSKEILNNDKISIQTFEERYIIVAPFEEEGSLKEVLYYSQLDKLIQDKNVDTYMERGILYDFELDEYLKPRYVFNCIKQSFDMKIEDYIKILPKGRYVTLAYSKENEEVSIKQIISYIKENNFKVKNIVEVELFNDFFNIESYSCQIQVLIADNF</sequence>
<name>A0ABT7E556_9FIRM</name>
<dbReference type="Pfam" id="PF13411">
    <property type="entry name" value="MerR_1"/>
    <property type="match status" value="1"/>
</dbReference>